<comment type="subcellular location">
    <subcellularLocation>
        <location evidence="1">Cell envelope</location>
    </subcellularLocation>
    <subcellularLocation>
        <location evidence="2">Membrane</location>
    </subcellularLocation>
</comment>
<evidence type="ECO:0000256" key="10">
    <source>
        <dbReference type="ARBA" id="ARBA00038043"/>
    </source>
</evidence>
<dbReference type="PANTHER" id="PTHR48059:SF30">
    <property type="entry name" value="OS06G0587000 PROTEIN"/>
    <property type="match status" value="1"/>
</dbReference>
<dbReference type="FunFam" id="3.80.10.10:FF:000400">
    <property type="entry name" value="Nuclear pore complex protein NUP107"/>
    <property type="match status" value="1"/>
</dbReference>
<dbReference type="GO" id="GO:0051707">
    <property type="term" value="P:response to other organism"/>
    <property type="evidence" value="ECO:0007669"/>
    <property type="project" value="UniProtKB-ARBA"/>
</dbReference>
<accession>A0AA38T7U6</accession>
<name>A0AA38T7U6_9ASTR</name>
<proteinExistence type="inferred from homology"/>
<dbReference type="FunFam" id="3.80.10.10:FF:000041">
    <property type="entry name" value="LRR receptor-like serine/threonine-protein kinase ERECTA"/>
    <property type="match status" value="1"/>
</dbReference>
<dbReference type="PANTHER" id="PTHR48059">
    <property type="entry name" value="POLYGALACTURONASE INHIBITOR 1"/>
    <property type="match status" value="1"/>
</dbReference>
<dbReference type="Pfam" id="PF00560">
    <property type="entry name" value="LRR_1"/>
    <property type="match status" value="4"/>
</dbReference>
<protein>
    <recommendedName>
        <fullName evidence="12">Leucine-rich repeat-containing N-terminal plant-type domain-containing protein</fullName>
    </recommendedName>
</protein>
<dbReference type="GO" id="GO:0016020">
    <property type="term" value="C:membrane"/>
    <property type="evidence" value="ECO:0007669"/>
    <property type="project" value="UniProtKB-SubCell"/>
</dbReference>
<dbReference type="InterPro" id="IPR051848">
    <property type="entry name" value="PGIP"/>
</dbReference>
<keyword evidence="4" id="KW-0812">Transmembrane</keyword>
<evidence type="ECO:0000256" key="11">
    <source>
        <dbReference type="SAM" id="SignalP"/>
    </source>
</evidence>
<comment type="caution">
    <text evidence="13">The sequence shown here is derived from an EMBL/GenBank/DDBJ whole genome shotgun (WGS) entry which is preliminary data.</text>
</comment>
<evidence type="ECO:0000256" key="4">
    <source>
        <dbReference type="ARBA" id="ARBA00022692"/>
    </source>
</evidence>
<keyword evidence="6" id="KW-0677">Repeat</keyword>
<evidence type="ECO:0000256" key="7">
    <source>
        <dbReference type="ARBA" id="ARBA00022989"/>
    </source>
</evidence>
<evidence type="ECO:0000256" key="9">
    <source>
        <dbReference type="ARBA" id="ARBA00023180"/>
    </source>
</evidence>
<dbReference type="SUPFAM" id="SSF52058">
    <property type="entry name" value="L domain-like"/>
    <property type="match status" value="1"/>
</dbReference>
<evidence type="ECO:0000256" key="1">
    <source>
        <dbReference type="ARBA" id="ARBA00004196"/>
    </source>
</evidence>
<evidence type="ECO:0000313" key="14">
    <source>
        <dbReference type="Proteomes" id="UP001172457"/>
    </source>
</evidence>
<dbReference type="AlphaFoldDB" id="A0AA38T7U6"/>
<evidence type="ECO:0000256" key="2">
    <source>
        <dbReference type="ARBA" id="ARBA00004370"/>
    </source>
</evidence>
<feature type="domain" description="Leucine-rich repeat-containing N-terminal plant-type" evidence="12">
    <location>
        <begin position="29"/>
        <end position="73"/>
    </location>
</feature>
<dbReference type="Gene3D" id="3.80.10.10">
    <property type="entry name" value="Ribonuclease Inhibitor"/>
    <property type="match status" value="2"/>
</dbReference>
<keyword evidence="9" id="KW-0325">Glycoprotein</keyword>
<keyword evidence="3" id="KW-0433">Leucine-rich repeat</keyword>
<keyword evidence="14" id="KW-1185">Reference proteome</keyword>
<dbReference type="InterPro" id="IPR003591">
    <property type="entry name" value="Leu-rich_rpt_typical-subtyp"/>
</dbReference>
<sequence>MATIPLLLFFFLLLNSISITSFSCPLHHKQILLNFKSNFTTTFNLNQSDYDYYPFNSWSNNSDCCSWYRVGCSETSTITGLDFTDIMPSYHYPASVFFDIFTPLFHIRSLEQLVISHNRFVGEIPGDGFGNLTQLVYLDLSWNNFNGSIPYQIFRLTNLRHLDMSFNSFEGNLGPELGKLQNLERLDLSMNYLTGSIPEEIGNLTKLRSFNLQDNFFSGGIPCSIANMKDLEYVDFSRNSFSMKIPTCIGRLPNITMLVLNNNQLTGLIPSSIQNLSLSVFYLSRKCIELEVLIKLDTYNDSFRKFDTYNGKFIS</sequence>
<evidence type="ECO:0000256" key="5">
    <source>
        <dbReference type="ARBA" id="ARBA00022729"/>
    </source>
</evidence>
<dbReference type="InterPro" id="IPR032675">
    <property type="entry name" value="LRR_dom_sf"/>
</dbReference>
<evidence type="ECO:0000313" key="13">
    <source>
        <dbReference type="EMBL" id="KAJ9555960.1"/>
    </source>
</evidence>
<dbReference type="Pfam" id="PF08263">
    <property type="entry name" value="LRRNT_2"/>
    <property type="match status" value="1"/>
</dbReference>
<reference evidence="13" key="1">
    <citation type="submission" date="2023-03" db="EMBL/GenBank/DDBJ databases">
        <title>Chromosome-scale reference genome and RAD-based genetic map of yellow starthistle (Centaurea solstitialis) reveal putative structural variation and QTLs associated with invader traits.</title>
        <authorList>
            <person name="Reatini B."/>
            <person name="Cang F.A."/>
            <person name="Jiang Q."/>
            <person name="Mckibben M.T.W."/>
            <person name="Barker M.S."/>
            <person name="Rieseberg L.H."/>
            <person name="Dlugosch K.M."/>
        </authorList>
    </citation>
    <scope>NUCLEOTIDE SEQUENCE</scope>
    <source>
        <strain evidence="13">CAN-66</strain>
        <tissue evidence="13">Leaf</tissue>
    </source>
</reference>
<dbReference type="Pfam" id="PF13855">
    <property type="entry name" value="LRR_8"/>
    <property type="match status" value="1"/>
</dbReference>
<organism evidence="13 14">
    <name type="scientific">Centaurea solstitialis</name>
    <name type="common">yellow star-thistle</name>
    <dbReference type="NCBI Taxonomy" id="347529"/>
    <lineage>
        <taxon>Eukaryota</taxon>
        <taxon>Viridiplantae</taxon>
        <taxon>Streptophyta</taxon>
        <taxon>Embryophyta</taxon>
        <taxon>Tracheophyta</taxon>
        <taxon>Spermatophyta</taxon>
        <taxon>Magnoliopsida</taxon>
        <taxon>eudicotyledons</taxon>
        <taxon>Gunneridae</taxon>
        <taxon>Pentapetalae</taxon>
        <taxon>asterids</taxon>
        <taxon>campanulids</taxon>
        <taxon>Asterales</taxon>
        <taxon>Asteraceae</taxon>
        <taxon>Carduoideae</taxon>
        <taxon>Cardueae</taxon>
        <taxon>Centaureinae</taxon>
        <taxon>Centaurea</taxon>
    </lineage>
</organism>
<evidence type="ECO:0000256" key="6">
    <source>
        <dbReference type="ARBA" id="ARBA00022737"/>
    </source>
</evidence>
<dbReference type="GO" id="GO:0006952">
    <property type="term" value="P:defense response"/>
    <property type="evidence" value="ECO:0007669"/>
    <property type="project" value="UniProtKB-ARBA"/>
</dbReference>
<dbReference type="InterPro" id="IPR013210">
    <property type="entry name" value="LRR_N_plant-typ"/>
</dbReference>
<dbReference type="InterPro" id="IPR001611">
    <property type="entry name" value="Leu-rich_rpt"/>
</dbReference>
<keyword evidence="7" id="KW-1133">Transmembrane helix</keyword>
<dbReference type="Proteomes" id="UP001172457">
    <property type="component" value="Chromosome 3"/>
</dbReference>
<gene>
    <name evidence="13" type="ORF">OSB04_010574</name>
</gene>
<keyword evidence="5 11" id="KW-0732">Signal</keyword>
<evidence type="ECO:0000256" key="3">
    <source>
        <dbReference type="ARBA" id="ARBA00022614"/>
    </source>
</evidence>
<evidence type="ECO:0000256" key="8">
    <source>
        <dbReference type="ARBA" id="ARBA00023136"/>
    </source>
</evidence>
<comment type="similarity">
    <text evidence="10">Belongs to the polygalacturonase-inhibiting protein family.</text>
</comment>
<dbReference type="EMBL" id="JARYMX010000003">
    <property type="protein sequence ID" value="KAJ9555960.1"/>
    <property type="molecule type" value="Genomic_DNA"/>
</dbReference>
<keyword evidence="8" id="KW-0472">Membrane</keyword>
<dbReference type="SMART" id="SM00369">
    <property type="entry name" value="LRR_TYP"/>
    <property type="match status" value="4"/>
</dbReference>
<feature type="signal peptide" evidence="11">
    <location>
        <begin position="1"/>
        <end position="21"/>
    </location>
</feature>
<feature type="chain" id="PRO_5041226794" description="Leucine-rich repeat-containing N-terminal plant-type domain-containing protein" evidence="11">
    <location>
        <begin position="22"/>
        <end position="315"/>
    </location>
</feature>
<evidence type="ECO:0000259" key="12">
    <source>
        <dbReference type="Pfam" id="PF08263"/>
    </source>
</evidence>